<comment type="caution">
    <text evidence="4">The sequence shown here is derived from an EMBL/GenBank/DDBJ whole genome shotgun (WGS) entry which is preliminary data.</text>
</comment>
<dbReference type="GO" id="GO:0030436">
    <property type="term" value="P:asexual sporulation"/>
    <property type="evidence" value="ECO:0007669"/>
    <property type="project" value="InterPro"/>
</dbReference>
<keyword evidence="3" id="KW-0472">Membrane</keyword>
<dbReference type="GO" id="GO:0004190">
    <property type="term" value="F:aspartic-type endopeptidase activity"/>
    <property type="evidence" value="ECO:0007669"/>
    <property type="project" value="InterPro"/>
</dbReference>
<name>A0A927BT34_9BACL</name>
<dbReference type="PIRSF" id="PIRSF018571">
    <property type="entry name" value="SpoIIGA"/>
    <property type="match status" value="1"/>
</dbReference>
<dbReference type="RefSeq" id="WP_190918586.1">
    <property type="nucleotide sequence ID" value="NZ_JACXIZ010000021.1"/>
</dbReference>
<evidence type="ECO:0000313" key="4">
    <source>
        <dbReference type="EMBL" id="MBD2846283.1"/>
    </source>
</evidence>
<dbReference type="EMBL" id="JACXIZ010000021">
    <property type="protein sequence ID" value="MBD2846283.1"/>
    <property type="molecule type" value="Genomic_DNA"/>
</dbReference>
<keyword evidence="3" id="KW-1133">Transmembrane helix</keyword>
<gene>
    <name evidence="4" type="primary">spoIIGA</name>
    <name evidence="4" type="ORF">IDH44_13855</name>
</gene>
<dbReference type="Proteomes" id="UP000621560">
    <property type="component" value="Unassembled WGS sequence"/>
</dbReference>
<dbReference type="InterPro" id="IPR005081">
    <property type="entry name" value="SpoIIGA"/>
</dbReference>
<evidence type="ECO:0000256" key="3">
    <source>
        <dbReference type="SAM" id="Phobius"/>
    </source>
</evidence>
<evidence type="ECO:0000256" key="2">
    <source>
        <dbReference type="SAM" id="MobiDB-lite"/>
    </source>
</evidence>
<keyword evidence="3" id="KW-0812">Transmembrane</keyword>
<feature type="compositionally biased region" description="Basic and acidic residues" evidence="2">
    <location>
        <begin position="309"/>
        <end position="321"/>
    </location>
</feature>
<accession>A0A927BT34</accession>
<keyword evidence="5" id="KW-1185">Reference proteome</keyword>
<protein>
    <submittedName>
        <fullName evidence="4">Sigma-E processing peptidase SpoIIGA</fullName>
    </submittedName>
</protein>
<feature type="active site" evidence="1">
    <location>
        <position position="185"/>
    </location>
</feature>
<reference evidence="4" key="1">
    <citation type="submission" date="2020-09" db="EMBL/GenBank/DDBJ databases">
        <title>A novel bacterium of genus Paenibacillus, isolated from South China Sea.</title>
        <authorList>
            <person name="Huang H."/>
            <person name="Mo K."/>
            <person name="Hu Y."/>
        </authorList>
    </citation>
    <scope>NUCLEOTIDE SEQUENCE</scope>
    <source>
        <strain evidence="4">IB182496</strain>
    </source>
</reference>
<feature type="transmembrane region" description="Helical" evidence="3">
    <location>
        <begin position="58"/>
        <end position="78"/>
    </location>
</feature>
<organism evidence="4 5">
    <name type="scientific">Paenibacillus sabuli</name>
    <dbReference type="NCBI Taxonomy" id="2772509"/>
    <lineage>
        <taxon>Bacteria</taxon>
        <taxon>Bacillati</taxon>
        <taxon>Bacillota</taxon>
        <taxon>Bacilli</taxon>
        <taxon>Bacillales</taxon>
        <taxon>Paenibacillaceae</taxon>
        <taxon>Paenibacillus</taxon>
    </lineage>
</organism>
<dbReference type="Pfam" id="PF03419">
    <property type="entry name" value="Peptidase_U4"/>
    <property type="match status" value="1"/>
</dbReference>
<feature type="transmembrane region" description="Helical" evidence="3">
    <location>
        <begin position="90"/>
        <end position="110"/>
    </location>
</feature>
<dbReference type="GO" id="GO:0006508">
    <property type="term" value="P:proteolysis"/>
    <property type="evidence" value="ECO:0007669"/>
    <property type="project" value="InterPro"/>
</dbReference>
<feature type="transmembrane region" description="Helical" evidence="3">
    <location>
        <begin position="130"/>
        <end position="149"/>
    </location>
</feature>
<feature type="transmembrane region" description="Helical" evidence="3">
    <location>
        <begin position="33"/>
        <end position="52"/>
    </location>
</feature>
<feature type="transmembrane region" description="Helical" evidence="3">
    <location>
        <begin position="6"/>
        <end position="26"/>
    </location>
</feature>
<feature type="region of interest" description="Disordered" evidence="2">
    <location>
        <begin position="304"/>
        <end position="328"/>
    </location>
</feature>
<proteinExistence type="predicted"/>
<dbReference type="AlphaFoldDB" id="A0A927BT34"/>
<dbReference type="NCBIfam" id="TIGR02854">
    <property type="entry name" value="spore_II_GA"/>
    <property type="match status" value="1"/>
</dbReference>
<evidence type="ECO:0000256" key="1">
    <source>
        <dbReference type="PIRSR" id="PIRSR018571-1"/>
    </source>
</evidence>
<sequence>MVVYADLLFLLNLAIDGAVLLTTAWVRGVRPKAWRLLGAASIGASYVLLLLLPPLSLLSTLAVKIPLSLLMLYTAFGFSSLQYFLANTAAFYGVNFAAAGGVYGMHYMLLSSPELWRGLWFVRTGGSGPLLGIGGISLTLTFAAAIGLYRVTVAGRRRREQLLTHVTDVEVLIEGTRRECRGLIDTGNQLYDPLTRTPVMVMEASLFAEQLPASWQQRIKLSQVDQLVAGIGEDPCIWQDRLRLIPYRGVNRGAQFMLALKPDRVRIEHEGKTYETRKVLIGLDGGTLAADGAYRAIVHPSLMAAAQPQEREPSQTRRETPKCMQSGN</sequence>
<evidence type="ECO:0000313" key="5">
    <source>
        <dbReference type="Proteomes" id="UP000621560"/>
    </source>
</evidence>